<dbReference type="InterPro" id="IPR027839">
    <property type="entry name" value="DUF4432"/>
</dbReference>
<reference evidence="1 2" key="1">
    <citation type="journal article" date="2021" name="ISME Commun">
        <title>Automated analysis of genomic sequences facilitates high-throughput and comprehensive description of bacteria.</title>
        <authorList>
            <person name="Hitch T.C.A."/>
        </authorList>
    </citation>
    <scope>NUCLEOTIDE SEQUENCE [LARGE SCALE GENOMIC DNA]</scope>
    <source>
        <strain evidence="1 2">Sanger_23</strain>
    </source>
</reference>
<protein>
    <submittedName>
        <fullName evidence="1">Aldose 1-epimerase family protein</fullName>
    </submittedName>
</protein>
<dbReference type="CDD" id="cd09023">
    <property type="entry name" value="Aldose_epim_Ec_c4013"/>
    <property type="match status" value="1"/>
</dbReference>
<gene>
    <name evidence="1" type="ORF">OCV61_14420</name>
</gene>
<dbReference type="Gene3D" id="2.70.98.10">
    <property type="match status" value="1"/>
</dbReference>
<evidence type="ECO:0000313" key="1">
    <source>
        <dbReference type="EMBL" id="MCU6766581.1"/>
    </source>
</evidence>
<name>A0ABT2TWG3_9FIRM</name>
<keyword evidence="2" id="KW-1185">Reference proteome</keyword>
<organism evidence="1 2">
    <name type="scientific">Blautia ammoniilytica</name>
    <dbReference type="NCBI Taxonomy" id="2981782"/>
    <lineage>
        <taxon>Bacteria</taxon>
        <taxon>Bacillati</taxon>
        <taxon>Bacillota</taxon>
        <taxon>Clostridia</taxon>
        <taxon>Lachnospirales</taxon>
        <taxon>Lachnospiraceae</taxon>
        <taxon>Blautia</taxon>
    </lineage>
</organism>
<dbReference type="Pfam" id="PF14486">
    <property type="entry name" value="DUF4432"/>
    <property type="match status" value="1"/>
</dbReference>
<proteinExistence type="predicted"/>
<sequence length="353" mass="40038">MKKENLMKYVGSMQQVAYVRPITYTEGRSHGLSAYEIKNGCMELQVMADKALDVNQLSYKGININFLSKPGLQGRNQYDTNGDEAIRSIMGGLFFTSGIESICAPCTIDHVDYPMHGRMRTTPAEHLGADAYWEDGQYKLLVKGEMREAALFGENMVLRRSISTTYGSKTFTVTDEFENEGYRDEPLMLLYHINMGYPFLDENTRLYIPTAKVTARDKDGEGHEADYDKMDPPKDNEPEYVFIHDMQSDADGDTQVLVVNEPLGIGLRISYNMKYLPYFMEWKSTASGDYVIGLEPANSSVYGRPYHEERGTVHKLAPFAKEKNVLDFTILDGQAEIQEAIREFQKIQQGVLV</sequence>
<dbReference type="InterPro" id="IPR014718">
    <property type="entry name" value="GH-type_carb-bd"/>
</dbReference>
<dbReference type="RefSeq" id="WP_158422390.1">
    <property type="nucleotide sequence ID" value="NZ_JAOQJL010000034.1"/>
</dbReference>
<dbReference type="Proteomes" id="UP001652409">
    <property type="component" value="Unassembled WGS sequence"/>
</dbReference>
<comment type="caution">
    <text evidence="1">The sequence shown here is derived from an EMBL/GenBank/DDBJ whole genome shotgun (WGS) entry which is preliminary data.</text>
</comment>
<dbReference type="EMBL" id="JAOQJL010000034">
    <property type="protein sequence ID" value="MCU6766581.1"/>
    <property type="molecule type" value="Genomic_DNA"/>
</dbReference>
<accession>A0ABT2TWG3</accession>
<evidence type="ECO:0000313" key="2">
    <source>
        <dbReference type="Proteomes" id="UP001652409"/>
    </source>
</evidence>